<name>A0AAD1RBH1_PELCU</name>
<dbReference type="EMBL" id="OW240913">
    <property type="protein sequence ID" value="CAH2247123.1"/>
    <property type="molecule type" value="Genomic_DNA"/>
</dbReference>
<dbReference type="Proteomes" id="UP001295444">
    <property type="component" value="Chromosome 02"/>
</dbReference>
<dbReference type="AlphaFoldDB" id="A0AAD1RBH1"/>
<reference evidence="1" key="1">
    <citation type="submission" date="2022-03" db="EMBL/GenBank/DDBJ databases">
        <authorList>
            <person name="Alioto T."/>
            <person name="Alioto T."/>
            <person name="Gomez Garrido J."/>
        </authorList>
    </citation>
    <scope>NUCLEOTIDE SEQUENCE</scope>
</reference>
<gene>
    <name evidence="1" type="ORF">PECUL_23A040389</name>
</gene>
<protein>
    <submittedName>
        <fullName evidence="1">Uncharacterized protein</fullName>
    </submittedName>
</protein>
<feature type="non-terminal residue" evidence="1">
    <location>
        <position position="65"/>
    </location>
</feature>
<organism evidence="1 2">
    <name type="scientific">Pelobates cultripes</name>
    <name type="common">Western spadefoot toad</name>
    <dbReference type="NCBI Taxonomy" id="61616"/>
    <lineage>
        <taxon>Eukaryota</taxon>
        <taxon>Metazoa</taxon>
        <taxon>Chordata</taxon>
        <taxon>Craniata</taxon>
        <taxon>Vertebrata</taxon>
        <taxon>Euteleostomi</taxon>
        <taxon>Amphibia</taxon>
        <taxon>Batrachia</taxon>
        <taxon>Anura</taxon>
        <taxon>Pelobatoidea</taxon>
        <taxon>Pelobatidae</taxon>
        <taxon>Pelobates</taxon>
    </lineage>
</organism>
<evidence type="ECO:0000313" key="1">
    <source>
        <dbReference type="EMBL" id="CAH2247123.1"/>
    </source>
</evidence>
<sequence>MATGERPDLAELAGASTPLSLSRISEGTEISAHYNMVQVSLDVIFDHFCTRLEARLVASHRPPRG</sequence>
<keyword evidence="2" id="KW-1185">Reference proteome</keyword>
<proteinExistence type="predicted"/>
<accession>A0AAD1RBH1</accession>
<evidence type="ECO:0000313" key="2">
    <source>
        <dbReference type="Proteomes" id="UP001295444"/>
    </source>
</evidence>